<accession>A0A5B6TCZ4</accession>
<dbReference type="OrthoDB" id="9779889at2"/>
<organism evidence="3 4">
    <name type="scientific">Rufibacter hautae</name>
    <dbReference type="NCBI Taxonomy" id="2595005"/>
    <lineage>
        <taxon>Bacteria</taxon>
        <taxon>Pseudomonadati</taxon>
        <taxon>Bacteroidota</taxon>
        <taxon>Cytophagia</taxon>
        <taxon>Cytophagales</taxon>
        <taxon>Hymenobacteraceae</taxon>
        <taxon>Rufibacter</taxon>
    </lineage>
</organism>
<dbReference type="GO" id="GO:0051082">
    <property type="term" value="F:unfolded protein binding"/>
    <property type="evidence" value="ECO:0007669"/>
    <property type="project" value="TreeGrafter"/>
</dbReference>
<protein>
    <submittedName>
        <fullName evidence="3">DnaJ domain-containing protein</fullName>
    </submittedName>
</protein>
<evidence type="ECO:0000256" key="1">
    <source>
        <dbReference type="SAM" id="MobiDB-lite"/>
    </source>
</evidence>
<reference evidence="3 4" key="1">
    <citation type="submission" date="2019-07" db="EMBL/GenBank/DDBJ databases">
        <title>Rufibacter sp. nov., isolated from lake sediment.</title>
        <authorList>
            <person name="Qu J.-H."/>
        </authorList>
    </citation>
    <scope>NUCLEOTIDE SEQUENCE [LARGE SCALE GENOMIC DNA]</scope>
    <source>
        <strain evidence="3 4">NBS58-1</strain>
    </source>
</reference>
<dbReference type="PANTHER" id="PTHR43096">
    <property type="entry name" value="DNAJ HOMOLOG 1, MITOCHONDRIAL-RELATED"/>
    <property type="match status" value="1"/>
</dbReference>
<feature type="compositionally biased region" description="Basic and acidic residues" evidence="1">
    <location>
        <begin position="489"/>
        <end position="502"/>
    </location>
</feature>
<sequence length="681" mass="78787">MQKNYYQLLGIKESASPLEIKDAYRKLSKKIHPDLNQGETFFEEYFKEVKEAYETLSDQEKKRNYDTRRFRPAITNNAPPIPSNLVNLEYQVSRLELKLRDQNEQMATLQAEKKSLHQELEHFVKALFEVKNERSNLQSKVKELEQQTASLSKRPATVVEKAPDRSRELELQRSLQALEHELQNAQKQIATNAQELARENQVKIKLEKRLQELVLEAAQAQAREKQFTALTQEAAKQKARMQELEKQTQQVQAELQGKSRELELVLQHRKTLQLHLQELEDRKPEPTAVPAAKGEKNEKARYQQNQILEITTQKQALQNQVHDLELAAEQLKQVLQDKTKNLQQEKALKQELQAKLQNLSEQVAQQQEQLHRKTQELEGELKAKQAHQIKIQELEQEALRLGALLKAKAEEHTHLSQKLQELQAKLKALAQEETKLHATIQKLEGQAAKDQTELQARTQALQTANAQKQALQKELEDQKKTTATSQQDLQRKTKELEQETAQKRTAQSKIQDLEKEKATQVQRVTELQKELLAVKSRYTHLAHLQPFLVERMDFFNSATPKVYRDSFERADIKYIFSRMKIAVLADKPGKLNVLVKYVKPNGQLYFNPKSSPTGYSFAATLSYSPDDEYLYLSGWGSDRDTTFVAGDHRVEIYDETGRQLTKAHFMVKDKILKLSKLKSIF</sequence>
<dbReference type="PRINTS" id="PR00625">
    <property type="entry name" value="JDOMAIN"/>
</dbReference>
<keyword evidence="4" id="KW-1185">Reference proteome</keyword>
<dbReference type="PANTHER" id="PTHR43096:SF58">
    <property type="entry name" value="CHAPERONE DNAJ-DOMAIN SUPERFAMILY PROTEIN"/>
    <property type="match status" value="1"/>
</dbReference>
<dbReference type="Gene3D" id="1.10.287.110">
    <property type="entry name" value="DnaJ domain"/>
    <property type="match status" value="1"/>
</dbReference>
<proteinExistence type="predicted"/>
<dbReference type="PROSITE" id="PS50076">
    <property type="entry name" value="DNAJ_2"/>
    <property type="match status" value="1"/>
</dbReference>
<dbReference type="EMBL" id="VKKY01000002">
    <property type="protein sequence ID" value="KAA3438036.1"/>
    <property type="molecule type" value="Genomic_DNA"/>
</dbReference>
<dbReference type="SMART" id="SM00271">
    <property type="entry name" value="DnaJ"/>
    <property type="match status" value="1"/>
</dbReference>
<gene>
    <name evidence="3" type="ORF">FOA19_12235</name>
</gene>
<feature type="region of interest" description="Disordered" evidence="1">
    <location>
        <begin position="471"/>
        <end position="515"/>
    </location>
</feature>
<dbReference type="CDD" id="cd06257">
    <property type="entry name" value="DnaJ"/>
    <property type="match status" value="1"/>
</dbReference>
<dbReference type="InterPro" id="IPR036869">
    <property type="entry name" value="J_dom_sf"/>
</dbReference>
<dbReference type="SUPFAM" id="SSF90257">
    <property type="entry name" value="Myosin rod fragments"/>
    <property type="match status" value="1"/>
</dbReference>
<evidence type="ECO:0000259" key="2">
    <source>
        <dbReference type="PROSITE" id="PS50076"/>
    </source>
</evidence>
<dbReference type="GO" id="GO:0042026">
    <property type="term" value="P:protein refolding"/>
    <property type="evidence" value="ECO:0007669"/>
    <property type="project" value="TreeGrafter"/>
</dbReference>
<dbReference type="GO" id="GO:0005737">
    <property type="term" value="C:cytoplasm"/>
    <property type="evidence" value="ECO:0007669"/>
    <property type="project" value="TreeGrafter"/>
</dbReference>
<comment type="caution">
    <text evidence="3">The sequence shown here is derived from an EMBL/GenBank/DDBJ whole genome shotgun (WGS) entry which is preliminary data.</text>
</comment>
<dbReference type="InterPro" id="IPR001623">
    <property type="entry name" value="DnaJ_domain"/>
</dbReference>
<dbReference type="Pfam" id="PF00226">
    <property type="entry name" value="DnaJ"/>
    <property type="match status" value="1"/>
</dbReference>
<evidence type="ECO:0000313" key="3">
    <source>
        <dbReference type="EMBL" id="KAA3438036.1"/>
    </source>
</evidence>
<dbReference type="SUPFAM" id="SSF46565">
    <property type="entry name" value="Chaperone J-domain"/>
    <property type="match status" value="1"/>
</dbReference>
<feature type="region of interest" description="Disordered" evidence="1">
    <location>
        <begin position="146"/>
        <end position="165"/>
    </location>
</feature>
<feature type="compositionally biased region" description="Basic and acidic residues" evidence="1">
    <location>
        <begin position="471"/>
        <end position="480"/>
    </location>
</feature>
<dbReference type="AlphaFoldDB" id="A0A5B6TCZ4"/>
<feature type="domain" description="J" evidence="2">
    <location>
        <begin position="4"/>
        <end position="69"/>
    </location>
</feature>
<dbReference type="PROSITE" id="PS00636">
    <property type="entry name" value="DNAJ_1"/>
    <property type="match status" value="1"/>
</dbReference>
<name>A0A5B6TCZ4_9BACT</name>
<dbReference type="InterPro" id="IPR018253">
    <property type="entry name" value="DnaJ_domain_CS"/>
</dbReference>
<evidence type="ECO:0000313" key="4">
    <source>
        <dbReference type="Proteomes" id="UP000324133"/>
    </source>
</evidence>
<dbReference type="Proteomes" id="UP000324133">
    <property type="component" value="Unassembled WGS sequence"/>
</dbReference>
<dbReference type="RefSeq" id="WP_149091099.1">
    <property type="nucleotide sequence ID" value="NZ_VKKY01000002.1"/>
</dbReference>